<dbReference type="AlphaFoldDB" id="A0A3M8BGN1"/>
<sequence>MKLIQIVKSTTLVKVVRGDKERKEAYEFSNYKNELTLSDYRLKNMRFVRLQEDLQESYQKTISAIARYLRRTVLLKHKSCIKRYFKENEREKKCPYAFAYLHWRYFIQGFASIRHVDEALPGMGVRKLDSKYIEFPSWQDDEYLRNLFSEVERRFEDITTETRASMKWIFNRVIAHIVSNRFWGWLQEAPTLMENYLSLGLPPRIIIVRSSSSDNFQLIRTTERE</sequence>
<dbReference type="EMBL" id="RHHR01000118">
    <property type="protein sequence ID" value="RNB62568.1"/>
    <property type="molecule type" value="Genomic_DNA"/>
</dbReference>
<dbReference type="Proteomes" id="UP000282028">
    <property type="component" value="Unassembled WGS sequence"/>
</dbReference>
<evidence type="ECO:0000313" key="2">
    <source>
        <dbReference type="Proteomes" id="UP000282028"/>
    </source>
</evidence>
<keyword evidence="2" id="KW-1185">Reference proteome</keyword>
<evidence type="ECO:0000313" key="1">
    <source>
        <dbReference type="EMBL" id="RNB62568.1"/>
    </source>
</evidence>
<protein>
    <submittedName>
        <fullName evidence="1">Uncharacterized protein</fullName>
    </submittedName>
</protein>
<organism evidence="1 2">
    <name type="scientific">Brevibacillus invocatus</name>
    <dbReference type="NCBI Taxonomy" id="173959"/>
    <lineage>
        <taxon>Bacteria</taxon>
        <taxon>Bacillati</taxon>
        <taxon>Bacillota</taxon>
        <taxon>Bacilli</taxon>
        <taxon>Bacillales</taxon>
        <taxon>Paenibacillaceae</taxon>
        <taxon>Brevibacillus</taxon>
    </lineage>
</organism>
<gene>
    <name evidence="1" type="ORF">EDM52_24315</name>
</gene>
<accession>A0A3M8BGN1</accession>
<proteinExistence type="predicted"/>
<comment type="caution">
    <text evidence="1">The sequence shown here is derived from an EMBL/GenBank/DDBJ whole genome shotgun (WGS) entry which is preliminary data.</text>
</comment>
<name>A0A3M8BGN1_9BACL</name>
<reference evidence="1 2" key="1">
    <citation type="submission" date="2018-10" db="EMBL/GenBank/DDBJ databases">
        <title>Phylogenomics of Brevibacillus.</title>
        <authorList>
            <person name="Dunlap C."/>
        </authorList>
    </citation>
    <scope>NUCLEOTIDE SEQUENCE [LARGE SCALE GENOMIC DNA]</scope>
    <source>
        <strain evidence="1 2">JCM 12215</strain>
    </source>
</reference>